<dbReference type="GO" id="GO:0005085">
    <property type="term" value="F:guanyl-nucleotide exchange factor activity"/>
    <property type="evidence" value="ECO:0007669"/>
    <property type="project" value="TreeGrafter"/>
</dbReference>
<evidence type="ECO:0000256" key="5">
    <source>
        <dbReference type="ARBA" id="ARBA00022917"/>
    </source>
</evidence>
<dbReference type="GO" id="GO:0002183">
    <property type="term" value="P:cytoplasmic translational initiation"/>
    <property type="evidence" value="ECO:0007669"/>
    <property type="project" value="TreeGrafter"/>
</dbReference>
<evidence type="ECO:0000256" key="7">
    <source>
        <dbReference type="ARBA" id="ARBA00044229"/>
    </source>
</evidence>
<keyword evidence="4" id="KW-0396">Initiation factor</keyword>
<dbReference type="PANTHER" id="PTHR45989:SF1">
    <property type="entry name" value="TRANSLATION INITIATION FACTOR EIF-2B SUBUNIT GAMMA"/>
    <property type="match status" value="1"/>
</dbReference>
<dbReference type="SUPFAM" id="SSF51161">
    <property type="entry name" value="Trimeric LpxA-like enzymes"/>
    <property type="match status" value="1"/>
</dbReference>
<dbReference type="Pfam" id="PF00483">
    <property type="entry name" value="NTP_transferase"/>
    <property type="match status" value="1"/>
</dbReference>
<dbReference type="InterPro" id="IPR005835">
    <property type="entry name" value="NTP_transferase_dom"/>
</dbReference>
<dbReference type="GO" id="GO:0005829">
    <property type="term" value="C:cytosol"/>
    <property type="evidence" value="ECO:0007669"/>
    <property type="project" value="UniProtKB-SubCell"/>
</dbReference>
<keyword evidence="3" id="KW-0963">Cytoplasm</keyword>
<gene>
    <name evidence="13" type="ORF">ECC02_004824</name>
</gene>
<evidence type="ECO:0000256" key="3">
    <source>
        <dbReference type="ARBA" id="ARBA00022490"/>
    </source>
</evidence>
<organism evidence="13 14">
    <name type="scientific">Trypanosoma cruzi</name>
    <dbReference type="NCBI Taxonomy" id="5693"/>
    <lineage>
        <taxon>Eukaryota</taxon>
        <taxon>Discoba</taxon>
        <taxon>Euglenozoa</taxon>
        <taxon>Kinetoplastea</taxon>
        <taxon>Metakinetoplastina</taxon>
        <taxon>Trypanosomatida</taxon>
        <taxon>Trypanosomatidae</taxon>
        <taxon>Trypanosoma</taxon>
        <taxon>Schizotrypanum</taxon>
    </lineage>
</organism>
<dbReference type="SUPFAM" id="SSF53448">
    <property type="entry name" value="Nucleotide-diphospho-sugar transferases"/>
    <property type="match status" value="1"/>
</dbReference>
<evidence type="ECO:0000259" key="12">
    <source>
        <dbReference type="Pfam" id="PF25087"/>
    </source>
</evidence>
<feature type="domain" description="Nucleotidyl transferase" evidence="11">
    <location>
        <begin position="21"/>
        <end position="104"/>
    </location>
</feature>
<dbReference type="VEuPathDB" id="TriTrypDB:ECC02_004824"/>
<dbReference type="InterPro" id="IPR056729">
    <property type="entry name" value="GMPPB_C"/>
</dbReference>
<evidence type="ECO:0000313" key="14">
    <source>
        <dbReference type="Proteomes" id="UP000583944"/>
    </source>
</evidence>
<evidence type="ECO:0000256" key="4">
    <source>
        <dbReference type="ARBA" id="ARBA00022540"/>
    </source>
</evidence>
<evidence type="ECO:0000259" key="11">
    <source>
        <dbReference type="Pfam" id="PF00483"/>
    </source>
</evidence>
<accession>A0A7J6Y714</accession>
<dbReference type="InterPro" id="IPR029044">
    <property type="entry name" value="Nucleotide-diphossugar_trans"/>
</dbReference>
<dbReference type="CDD" id="cd03356">
    <property type="entry name" value="LbH_G1P_AT_C_like"/>
    <property type="match status" value="1"/>
</dbReference>
<evidence type="ECO:0000256" key="2">
    <source>
        <dbReference type="ARBA" id="ARBA00007878"/>
    </source>
</evidence>
<dbReference type="OMA" id="SCVAYEE"/>
<dbReference type="PANTHER" id="PTHR45989">
    <property type="entry name" value="TRANSLATION INITIATION FACTOR EIF-2B SUBUNIT GAMMA"/>
    <property type="match status" value="1"/>
</dbReference>
<comment type="caution">
    <text evidence="13">The sequence shown here is derived from an EMBL/GenBank/DDBJ whole genome shotgun (WGS) entry which is preliminary data.</text>
</comment>
<evidence type="ECO:0000256" key="10">
    <source>
        <dbReference type="SAM" id="MobiDB-lite"/>
    </source>
</evidence>
<dbReference type="GO" id="GO:0005851">
    <property type="term" value="C:eukaryotic translation initiation factor 2B complex"/>
    <property type="evidence" value="ECO:0007669"/>
    <property type="project" value="TreeGrafter"/>
</dbReference>
<dbReference type="Gene3D" id="3.90.550.10">
    <property type="entry name" value="Spore Coat Polysaccharide Biosynthesis Protein SpsA, Chain A"/>
    <property type="match status" value="1"/>
</dbReference>
<proteinExistence type="inferred from homology"/>
<keyword evidence="5" id="KW-0648">Protein biosynthesis</keyword>
<comment type="function">
    <text evidence="8">Acts as a component of the translation initiation factor 2B (eIF2B) complex, which catalyzes the exchange of GDP for GTP on the eukaryotic initiation factor 2 (eIF2) complex gamma subunit. Its guanine nucleotide exchange factor activity is repressed when bound to eIF2 complex phosphorylated on the alpha subunit, thereby limiting the amount of methionyl-initiator methionine tRNA available to the ribosome and consequently global translation is repressed.</text>
</comment>
<dbReference type="Gene3D" id="2.160.10.10">
    <property type="entry name" value="Hexapeptide repeat proteins"/>
    <property type="match status" value="1"/>
</dbReference>
<comment type="similarity">
    <text evidence="2">Belongs to the eIF-2B gamma/epsilon subunits family.</text>
</comment>
<dbReference type="VEuPathDB" id="TriTrypDB:BCY84_15927"/>
<sequence length="575" mass="63442">MQFKTTVASPSLAASHLFDVVVFAGGTADSLSPLCNNEPKPMLCICNRPMIWYCLYPWYAAGCRTFFVSVNEDYAALQSYLRREFSDVEFVFVLVPFTQNEAPSTTCDVVKAYLKHKESLLPNKLGHARDALLLSCDTLLPGLDPEPFIRNFYCSVASVSVLLFRPLKCTRSSTVTEASSSGGAKTNKGHGAGFPVKPYAYRYTCTAYEETDEDDNGASTTNLGEDGEAVGDTKGACSYRLHFMCPYEERQELRISMGFAGRRPNLTFSSDTMDAHAYLVRHWALNAIAESAGKGMSVQRDSIPFLARSQHSIVNENKMTFLRPDGKIKYNIPKHWLLESDSSVNFLNASPGPVLPSEADNLLVCCTIYEERPEKCMRVYRVRTREDYIAVNQEILAAKCQLLEMNEVNGRNSMRISSFSSRSTRTSQQKERLGQTQRVLRTSMERKSINTAADSARLPFSAFALSGLVSNAAFTIHKTDTSRQINIIHSFLRTEPTCKATIARSIVGNNVTLGPDVRITNSIILDNAEIGAAAIISNSVIGSSAMVNSGVRVVSCTVGPQCLVESNETDRVIRA</sequence>
<dbReference type="Pfam" id="PF25087">
    <property type="entry name" value="GMPPB_C"/>
    <property type="match status" value="1"/>
</dbReference>
<dbReference type="Proteomes" id="UP000583944">
    <property type="component" value="Unassembled WGS sequence"/>
</dbReference>
<reference evidence="13 14" key="1">
    <citation type="journal article" date="2019" name="Genome Biol. Evol.">
        <title>Nanopore Sequencing Significantly Improves Genome Assembly of the Protozoan Parasite Trypanosoma cruzi.</title>
        <authorList>
            <person name="Diaz-Viraque F."/>
            <person name="Pita S."/>
            <person name="Greif G."/>
            <person name="de Souza R.C.M."/>
            <person name="Iraola G."/>
            <person name="Robello C."/>
        </authorList>
    </citation>
    <scope>NUCLEOTIDE SEQUENCE [LARGE SCALE GENOMIC DNA]</scope>
    <source>
        <strain evidence="13 14">Berenice</strain>
    </source>
</reference>
<evidence type="ECO:0000256" key="8">
    <source>
        <dbReference type="ARBA" id="ARBA00045373"/>
    </source>
</evidence>
<dbReference type="InterPro" id="IPR051960">
    <property type="entry name" value="eIF2B_gamma"/>
</dbReference>
<feature type="domain" description="Mannose-1-phosphate guanyltransferase C-terminal" evidence="12">
    <location>
        <begin position="494"/>
        <end position="559"/>
    </location>
</feature>
<evidence type="ECO:0000256" key="9">
    <source>
        <dbReference type="ARBA" id="ARBA00046432"/>
    </source>
</evidence>
<evidence type="ECO:0000313" key="13">
    <source>
        <dbReference type="EMBL" id="KAF5222070.1"/>
    </source>
</evidence>
<dbReference type="GO" id="GO:0003743">
    <property type="term" value="F:translation initiation factor activity"/>
    <property type="evidence" value="ECO:0007669"/>
    <property type="project" value="UniProtKB-KW"/>
</dbReference>
<evidence type="ECO:0000256" key="1">
    <source>
        <dbReference type="ARBA" id="ARBA00004514"/>
    </source>
</evidence>
<name>A0A7J6Y714_TRYCR</name>
<dbReference type="InterPro" id="IPR011004">
    <property type="entry name" value="Trimer_LpxA-like_sf"/>
</dbReference>
<dbReference type="EMBL" id="JABDHM010000030">
    <property type="protein sequence ID" value="KAF5222070.1"/>
    <property type="molecule type" value="Genomic_DNA"/>
</dbReference>
<feature type="region of interest" description="Disordered" evidence="10">
    <location>
        <begin position="414"/>
        <end position="435"/>
    </location>
</feature>
<protein>
    <recommendedName>
        <fullName evidence="6">Translation initiation factor eIF2B subunit gamma</fullName>
    </recommendedName>
    <alternativeName>
        <fullName evidence="7">eIF2B GDP-GTP exchange factor subunit gamma</fullName>
    </alternativeName>
</protein>
<dbReference type="AlphaFoldDB" id="A0A7J6Y714"/>
<evidence type="ECO:0000256" key="6">
    <source>
        <dbReference type="ARBA" id="ARBA00044196"/>
    </source>
</evidence>
<feature type="compositionally biased region" description="Low complexity" evidence="10">
    <location>
        <begin position="414"/>
        <end position="427"/>
    </location>
</feature>
<comment type="subunit">
    <text evidence="9">Component of the translation initiation factor 2B (eIF2B) complex which is a heterodecamer of two sets of five different subunits: alpha, beta, gamma, delta and epsilon. Subunits alpha, beta and delta comprise a regulatory subcomplex and subunits epsilon and gamma comprise a catalytic subcomplex. Within the complex, the hexameric regulatory complex resides at the center, with the two heterodimeric catalytic subcomplexes bound on opposite sides.</text>
</comment>
<comment type="subcellular location">
    <subcellularLocation>
        <location evidence="1">Cytoplasm</location>
        <location evidence="1">Cytosol</location>
    </subcellularLocation>
</comment>
<dbReference type="OrthoDB" id="10250549at2759"/>